<evidence type="ECO:0000313" key="2">
    <source>
        <dbReference type="EMBL" id="KKB64669.1"/>
    </source>
</evidence>
<proteinExistence type="predicted"/>
<evidence type="ECO:0000256" key="1">
    <source>
        <dbReference type="SAM" id="MobiDB-lite"/>
    </source>
</evidence>
<evidence type="ECO:0000313" key="3">
    <source>
        <dbReference type="Proteomes" id="UP000033618"/>
    </source>
</evidence>
<name>A0A0F5K479_9BURK</name>
<accession>A0A0F5K479</accession>
<feature type="region of interest" description="Disordered" evidence="1">
    <location>
        <begin position="52"/>
        <end position="77"/>
    </location>
</feature>
<sequence length="102" mass="10734">MPYTTFVDINEGVSAVLPGYDQSMAAAQPSNGVATAWPIPGTIFTVAATARHGNASRPHPPSWDSAAATNTHSTARDTLRGTSFITVEPKTVHQAGKYLPAR</sequence>
<dbReference type="Proteomes" id="UP000033618">
    <property type="component" value="Unassembled WGS sequence"/>
</dbReference>
<dbReference type="AlphaFoldDB" id="A0A0F5K479"/>
<organism evidence="2 3">
    <name type="scientific">Robbsia andropogonis</name>
    <dbReference type="NCBI Taxonomy" id="28092"/>
    <lineage>
        <taxon>Bacteria</taxon>
        <taxon>Pseudomonadati</taxon>
        <taxon>Pseudomonadota</taxon>
        <taxon>Betaproteobacteria</taxon>
        <taxon>Burkholderiales</taxon>
        <taxon>Burkholderiaceae</taxon>
        <taxon>Robbsia</taxon>
    </lineage>
</organism>
<protein>
    <submittedName>
        <fullName evidence="2">Uncharacterized protein</fullName>
    </submittedName>
</protein>
<comment type="caution">
    <text evidence="2">The sequence shown here is derived from an EMBL/GenBank/DDBJ whole genome shotgun (WGS) entry which is preliminary data.</text>
</comment>
<dbReference type="EMBL" id="LAQU01000003">
    <property type="protein sequence ID" value="KKB64669.1"/>
    <property type="molecule type" value="Genomic_DNA"/>
</dbReference>
<gene>
    <name evidence="2" type="ORF">WM40_04475</name>
</gene>
<keyword evidence="3" id="KW-1185">Reference proteome</keyword>
<reference evidence="2 3" key="1">
    <citation type="submission" date="2015-03" db="EMBL/GenBank/DDBJ databases">
        <title>Draft Genome Sequence of Burkholderia andropogonis type strain ICMP2807, isolated from Sorghum bicolor.</title>
        <authorList>
            <person name="Lopes-Santos L."/>
            <person name="Castro D.B."/>
            <person name="Ottoboni L.M."/>
            <person name="Park D."/>
            <person name="Weirc B.S."/>
            <person name="Destefano S.A."/>
        </authorList>
    </citation>
    <scope>NUCLEOTIDE SEQUENCE [LARGE SCALE GENOMIC DNA]</scope>
    <source>
        <strain evidence="2 3">ICMP2807</strain>
    </source>
</reference>